<evidence type="ECO:0000256" key="1">
    <source>
        <dbReference type="SAM" id="SignalP"/>
    </source>
</evidence>
<feature type="chain" id="PRO_5045675008" evidence="1">
    <location>
        <begin position="24"/>
        <end position="254"/>
    </location>
</feature>
<reference evidence="3 4" key="1">
    <citation type="submission" date="2020-08" db="EMBL/GenBank/DDBJ databases">
        <title>Novel species isolated from subtropical streams in China.</title>
        <authorList>
            <person name="Lu H."/>
        </authorList>
    </citation>
    <scope>NUCLEOTIDE SEQUENCE [LARGE SCALE GENOMIC DNA]</scope>
    <source>
        <strain evidence="3 4">LX15W</strain>
    </source>
</reference>
<comment type="caution">
    <text evidence="3">The sequence shown here is derived from an EMBL/GenBank/DDBJ whole genome shotgun (WGS) entry which is preliminary data.</text>
</comment>
<accession>A0ABR6YB00</accession>
<dbReference type="CDD" id="cd16329">
    <property type="entry name" value="LolA_like"/>
    <property type="match status" value="1"/>
</dbReference>
<sequence>MRRGFLKNLAGLALFSLIPIVNATELSIEAAKEVLQKIDLLRQPSGTLELFATISTLQNGKEIDADSYSIKSDGIGNALLFMLNKEKRGQKVLNTDQGVWVYFPKTRRPIRLTPMQQLHGNASVGDVLHVRWSTEYTIKSVSTDTVIVNEQKCKAMRLEAAQENASYARVDLYINETKWEPVKADLYTFGGKLLKTVYFSEPSTINGKKLITQLRISNALDSKANKETLFNITSINNIKVSSEQFTLHALEVGR</sequence>
<protein>
    <submittedName>
        <fullName evidence="3">Outer membrane lipoprotein-sorting protein</fullName>
    </submittedName>
</protein>
<keyword evidence="3" id="KW-0449">Lipoprotein</keyword>
<dbReference type="EMBL" id="JACOGA010000007">
    <property type="protein sequence ID" value="MBC3873808.1"/>
    <property type="molecule type" value="Genomic_DNA"/>
</dbReference>
<dbReference type="Proteomes" id="UP000624279">
    <property type="component" value="Unassembled WGS sequence"/>
</dbReference>
<keyword evidence="4" id="KW-1185">Reference proteome</keyword>
<evidence type="ECO:0000313" key="4">
    <source>
        <dbReference type="Proteomes" id="UP000624279"/>
    </source>
</evidence>
<evidence type="ECO:0000313" key="3">
    <source>
        <dbReference type="EMBL" id="MBC3873808.1"/>
    </source>
</evidence>
<organism evidence="3 4">
    <name type="scientific">Undibacterium flavidum</name>
    <dbReference type="NCBI Taxonomy" id="2762297"/>
    <lineage>
        <taxon>Bacteria</taxon>
        <taxon>Pseudomonadati</taxon>
        <taxon>Pseudomonadota</taxon>
        <taxon>Betaproteobacteria</taxon>
        <taxon>Burkholderiales</taxon>
        <taxon>Oxalobacteraceae</taxon>
        <taxon>Undibacterium</taxon>
    </lineage>
</organism>
<dbReference type="Gene3D" id="2.50.20.10">
    <property type="entry name" value="Lipoprotein localisation LolA/LolB/LppX"/>
    <property type="match status" value="1"/>
</dbReference>
<gene>
    <name evidence="3" type="ORF">H8K55_09420</name>
</gene>
<dbReference type="InterPro" id="IPR033399">
    <property type="entry name" value="TP_0789-like"/>
</dbReference>
<dbReference type="RefSeq" id="WP_186941831.1">
    <property type="nucleotide sequence ID" value="NZ_JACOGA010000007.1"/>
</dbReference>
<feature type="domain" description="Uncharacterized protein TP-0789" evidence="2">
    <location>
        <begin position="80"/>
        <end position="251"/>
    </location>
</feature>
<keyword evidence="1" id="KW-0732">Signal</keyword>
<evidence type="ECO:0000259" key="2">
    <source>
        <dbReference type="Pfam" id="PF17131"/>
    </source>
</evidence>
<feature type="signal peptide" evidence="1">
    <location>
        <begin position="1"/>
        <end position="23"/>
    </location>
</feature>
<dbReference type="Pfam" id="PF17131">
    <property type="entry name" value="LolA_like"/>
    <property type="match status" value="1"/>
</dbReference>
<name>A0ABR6YB00_9BURK</name>
<proteinExistence type="predicted"/>